<protein>
    <submittedName>
        <fullName evidence="1">Uncharacterized protein</fullName>
    </submittedName>
</protein>
<name>A0A401GXY7_9APHY</name>
<keyword evidence="2" id="KW-1185">Reference proteome</keyword>
<comment type="caution">
    <text evidence="1">The sequence shown here is derived from an EMBL/GenBank/DDBJ whole genome shotgun (WGS) entry which is preliminary data.</text>
</comment>
<dbReference type="GeneID" id="38783978"/>
<proteinExistence type="predicted"/>
<dbReference type="EMBL" id="BFAD01000010">
    <property type="protein sequence ID" value="GBE87061.1"/>
    <property type="molecule type" value="Genomic_DNA"/>
</dbReference>
<reference evidence="1 2" key="1">
    <citation type="journal article" date="2018" name="Sci. Rep.">
        <title>Genome sequence of the cauliflower mushroom Sparassis crispa (Hanabiratake) and its association with beneficial usage.</title>
        <authorList>
            <person name="Kiyama R."/>
            <person name="Furutani Y."/>
            <person name="Kawaguchi K."/>
            <person name="Nakanishi T."/>
        </authorList>
    </citation>
    <scope>NUCLEOTIDE SEQUENCE [LARGE SCALE GENOMIC DNA]</scope>
</reference>
<sequence>MVPKFYHPVFSTFRGALNRMDFELDDDRTAALAGELGEAIKIHMITDITWGDESRCEGTTFISSENDNSGSLICLGFIEFFQISAEGQRALRPFS</sequence>
<evidence type="ECO:0000313" key="1">
    <source>
        <dbReference type="EMBL" id="GBE87061.1"/>
    </source>
</evidence>
<dbReference type="AlphaFoldDB" id="A0A401GXY7"/>
<dbReference type="RefSeq" id="XP_027617974.1">
    <property type="nucleotide sequence ID" value="XM_027762173.1"/>
</dbReference>
<evidence type="ECO:0000313" key="2">
    <source>
        <dbReference type="Proteomes" id="UP000287166"/>
    </source>
</evidence>
<dbReference type="InParanoid" id="A0A401GXY7"/>
<accession>A0A401GXY7</accession>
<dbReference type="Proteomes" id="UP000287166">
    <property type="component" value="Unassembled WGS sequence"/>
</dbReference>
<organism evidence="1 2">
    <name type="scientific">Sparassis crispa</name>
    <dbReference type="NCBI Taxonomy" id="139825"/>
    <lineage>
        <taxon>Eukaryota</taxon>
        <taxon>Fungi</taxon>
        <taxon>Dikarya</taxon>
        <taxon>Basidiomycota</taxon>
        <taxon>Agaricomycotina</taxon>
        <taxon>Agaricomycetes</taxon>
        <taxon>Polyporales</taxon>
        <taxon>Sparassidaceae</taxon>
        <taxon>Sparassis</taxon>
    </lineage>
</organism>
<gene>
    <name evidence="1" type="ORF">SCP_1003080</name>
</gene>